<dbReference type="EMBL" id="MRUL01000007">
    <property type="protein sequence ID" value="OON39781.1"/>
    <property type="molecule type" value="Genomic_DNA"/>
</dbReference>
<accession>A0A1S8YKY5</accession>
<gene>
    <name evidence="5" type="ORF">BTJ39_12165</name>
</gene>
<evidence type="ECO:0000256" key="4">
    <source>
        <dbReference type="ARBA" id="ARBA00023315"/>
    </source>
</evidence>
<evidence type="ECO:0000256" key="2">
    <source>
        <dbReference type="ARBA" id="ARBA00022679"/>
    </source>
</evidence>
<comment type="caution">
    <text evidence="5">The sequence shown here is derived from an EMBL/GenBank/DDBJ whole genome shotgun (WGS) entry which is preliminary data.</text>
</comment>
<dbReference type="InterPro" id="IPR011004">
    <property type="entry name" value="Trimer_LpxA-like_sf"/>
</dbReference>
<name>A0A1S8YKY5_9GAMM</name>
<dbReference type="SUPFAM" id="SSF51161">
    <property type="entry name" value="Trimeric LpxA-like enzymes"/>
    <property type="match status" value="1"/>
</dbReference>
<dbReference type="GO" id="GO:0008374">
    <property type="term" value="F:O-acyltransferase activity"/>
    <property type="evidence" value="ECO:0007669"/>
    <property type="project" value="TreeGrafter"/>
</dbReference>
<dbReference type="AlphaFoldDB" id="A0A1S8YKY5"/>
<dbReference type="PANTHER" id="PTHR23416">
    <property type="entry name" value="SIALIC ACID SYNTHASE-RELATED"/>
    <property type="match status" value="1"/>
</dbReference>
<dbReference type="CDD" id="cd03357">
    <property type="entry name" value="LbH_MAT_GAT"/>
    <property type="match status" value="1"/>
</dbReference>
<dbReference type="Gene3D" id="2.160.10.10">
    <property type="entry name" value="Hexapeptide repeat proteins"/>
    <property type="match status" value="1"/>
</dbReference>
<dbReference type="InterPro" id="IPR018357">
    <property type="entry name" value="Hexapep_transf_CS"/>
</dbReference>
<keyword evidence="3" id="KW-0677">Repeat</keyword>
<dbReference type="InterPro" id="IPR051159">
    <property type="entry name" value="Hexapeptide_acetyltransf"/>
</dbReference>
<proteinExistence type="inferred from homology"/>
<reference evidence="5 6" key="1">
    <citation type="submission" date="2016-12" db="EMBL/GenBank/DDBJ databases">
        <title>Izhakiella australiana sp. nov. of genus Izhakiella isolated from Australian desert.</title>
        <authorList>
            <person name="Ji M."/>
        </authorList>
    </citation>
    <scope>NUCLEOTIDE SEQUENCE [LARGE SCALE GENOMIC DNA]</scope>
    <source>
        <strain evidence="5 6">D4N98</strain>
    </source>
</reference>
<dbReference type="STRING" id="1926881.BTJ39_12165"/>
<comment type="similarity">
    <text evidence="1">Belongs to the transferase hexapeptide repeat family.</text>
</comment>
<dbReference type="PANTHER" id="PTHR23416:SF23">
    <property type="entry name" value="ACETYLTRANSFERASE C18B11.09C-RELATED"/>
    <property type="match status" value="1"/>
</dbReference>
<evidence type="ECO:0000256" key="3">
    <source>
        <dbReference type="ARBA" id="ARBA00022737"/>
    </source>
</evidence>
<organism evidence="5 6">
    <name type="scientific">Izhakiella australiensis</name>
    <dbReference type="NCBI Taxonomy" id="1926881"/>
    <lineage>
        <taxon>Bacteria</taxon>
        <taxon>Pseudomonadati</taxon>
        <taxon>Pseudomonadota</taxon>
        <taxon>Gammaproteobacteria</taxon>
        <taxon>Enterobacterales</taxon>
        <taxon>Erwiniaceae</taxon>
        <taxon>Izhakiella</taxon>
    </lineage>
</organism>
<keyword evidence="4" id="KW-0012">Acyltransferase</keyword>
<dbReference type="Pfam" id="PF00132">
    <property type="entry name" value="Hexapep"/>
    <property type="match status" value="1"/>
</dbReference>
<dbReference type="InterPro" id="IPR001451">
    <property type="entry name" value="Hexapep"/>
</dbReference>
<dbReference type="PROSITE" id="PS00101">
    <property type="entry name" value="HEXAPEP_TRANSFERASES"/>
    <property type="match status" value="1"/>
</dbReference>
<dbReference type="Proteomes" id="UP000190667">
    <property type="component" value="Unassembled WGS sequence"/>
</dbReference>
<sequence>MLIINRIGSTDLVYFRREVMLRYYLYLLRKKTKPSIARTYFNTSFTSNKKKKRILIKSGLILSPESTIVPPFYFEFGNIKLQGNIFINANCNFLDNAEITIKNKTMIGPNVTLTTVSHHTDPNLRHGANIISPIAIGENVWIGAGAVVLPGITIGDNSVIAANSVVTADVPANCLYAGTPATFKREC</sequence>
<evidence type="ECO:0000313" key="6">
    <source>
        <dbReference type="Proteomes" id="UP000190667"/>
    </source>
</evidence>
<evidence type="ECO:0000256" key="1">
    <source>
        <dbReference type="ARBA" id="ARBA00007274"/>
    </source>
</evidence>
<protein>
    <submittedName>
        <fullName evidence="5">Acetyltransferase</fullName>
    </submittedName>
</protein>
<evidence type="ECO:0000313" key="5">
    <source>
        <dbReference type="EMBL" id="OON39781.1"/>
    </source>
</evidence>
<keyword evidence="6" id="KW-1185">Reference proteome</keyword>
<keyword evidence="2 5" id="KW-0808">Transferase</keyword>